<dbReference type="Proteomes" id="UP000887013">
    <property type="component" value="Unassembled WGS sequence"/>
</dbReference>
<dbReference type="AlphaFoldDB" id="A0A8X6MHW5"/>
<name>A0A8X6MHW5_NEPPI</name>
<feature type="region of interest" description="Disordered" evidence="1">
    <location>
        <begin position="277"/>
        <end position="312"/>
    </location>
</feature>
<evidence type="ECO:0000313" key="3">
    <source>
        <dbReference type="Proteomes" id="UP000887013"/>
    </source>
</evidence>
<dbReference type="PANTHER" id="PTHR45913">
    <property type="entry name" value="EPM2A-INTERACTING PROTEIN 1"/>
    <property type="match status" value="1"/>
</dbReference>
<sequence>MTHFRSKLPDTLAFSIHCSVFSKEPEKRAEIQARQPEDQLVSDLVSHLQRPAVTRVIVCVITETPTASTNTRARALVSNGAPNMVGINQGFVGKFTSKYPENVVVFLHCLIHQDALCKSALDIDHILNIVVKLVNMIRSRGLLHHQFQQFLESVHAEHSDILYYSKVRCIKTRNGYDLASAEGKTIQDVQEIYPEWQPEEPRPFVVFSEWKLPIDDNDHGRNYFIRFRFPMRTRDDLVLDAIPIDEEREQKEQTLCEFELQKIRLQNETQRVVGSQILPSGPTRHVKASETLNDGRQVSSRKPERLPEREYSHKVPIERSPLKCYGCGKQGVIKSRCPTCNPYSSQRTDVATNHINAYTAQTRSPRLTLIDITFCGKKGRVCADTGSSHSIAREKMYQVFKDKGLIFQETTLTMSLADGQQTTGEVFTTQVMIEIEGRSVLTKFIILPKAKGNRTLLGTDFLSSAGLILDVKNASWYFWDNPTPKYPFAKNWTPRP</sequence>
<dbReference type="PANTHER" id="PTHR45913:SF5">
    <property type="entry name" value="GENERAL TRANSCRIPTION FACTOR II-I REPEAT DOMAIN-CONTAINING PROTEIN 2A-LIKE PROTEIN"/>
    <property type="match status" value="1"/>
</dbReference>
<gene>
    <name evidence="2" type="primary">NCL1_18726</name>
    <name evidence="2" type="ORF">NPIL_212121</name>
</gene>
<dbReference type="SUPFAM" id="SSF50630">
    <property type="entry name" value="Acid proteases"/>
    <property type="match status" value="1"/>
</dbReference>
<dbReference type="Gene3D" id="2.40.70.10">
    <property type="entry name" value="Acid Proteases"/>
    <property type="match status" value="1"/>
</dbReference>
<dbReference type="Pfam" id="PF08284">
    <property type="entry name" value="RVP_2"/>
    <property type="match status" value="1"/>
</dbReference>
<evidence type="ECO:0008006" key="4">
    <source>
        <dbReference type="Google" id="ProtNLM"/>
    </source>
</evidence>
<dbReference type="EMBL" id="BMAW01092438">
    <property type="protein sequence ID" value="GFS54790.1"/>
    <property type="molecule type" value="Genomic_DNA"/>
</dbReference>
<evidence type="ECO:0000256" key="1">
    <source>
        <dbReference type="SAM" id="MobiDB-lite"/>
    </source>
</evidence>
<keyword evidence="3" id="KW-1185">Reference proteome</keyword>
<feature type="compositionally biased region" description="Basic and acidic residues" evidence="1">
    <location>
        <begin position="301"/>
        <end position="312"/>
    </location>
</feature>
<dbReference type="InterPro" id="IPR021109">
    <property type="entry name" value="Peptidase_aspartic_dom_sf"/>
</dbReference>
<proteinExistence type="predicted"/>
<accession>A0A8X6MHW5</accession>
<protein>
    <recommendedName>
        <fullName evidence="4">CCHC-type domain-containing protein</fullName>
    </recommendedName>
</protein>
<comment type="caution">
    <text evidence="2">The sequence shown here is derived from an EMBL/GenBank/DDBJ whole genome shotgun (WGS) entry which is preliminary data.</text>
</comment>
<reference evidence="2" key="1">
    <citation type="submission" date="2020-08" db="EMBL/GenBank/DDBJ databases">
        <title>Multicomponent nature underlies the extraordinary mechanical properties of spider dragline silk.</title>
        <authorList>
            <person name="Kono N."/>
            <person name="Nakamura H."/>
            <person name="Mori M."/>
            <person name="Yoshida Y."/>
            <person name="Ohtoshi R."/>
            <person name="Malay A.D."/>
            <person name="Moran D.A.P."/>
            <person name="Tomita M."/>
            <person name="Numata K."/>
            <person name="Arakawa K."/>
        </authorList>
    </citation>
    <scope>NUCLEOTIDE SEQUENCE</scope>
</reference>
<evidence type="ECO:0000313" key="2">
    <source>
        <dbReference type="EMBL" id="GFS54790.1"/>
    </source>
</evidence>
<organism evidence="2 3">
    <name type="scientific">Nephila pilipes</name>
    <name type="common">Giant wood spider</name>
    <name type="synonym">Nephila maculata</name>
    <dbReference type="NCBI Taxonomy" id="299642"/>
    <lineage>
        <taxon>Eukaryota</taxon>
        <taxon>Metazoa</taxon>
        <taxon>Ecdysozoa</taxon>
        <taxon>Arthropoda</taxon>
        <taxon>Chelicerata</taxon>
        <taxon>Arachnida</taxon>
        <taxon>Araneae</taxon>
        <taxon>Araneomorphae</taxon>
        <taxon>Entelegynae</taxon>
        <taxon>Araneoidea</taxon>
        <taxon>Nephilidae</taxon>
        <taxon>Nephila</taxon>
    </lineage>
</organism>
<dbReference type="CDD" id="cd00303">
    <property type="entry name" value="retropepsin_like"/>
    <property type="match status" value="1"/>
</dbReference>
<feature type="compositionally biased region" description="Polar residues" evidence="1">
    <location>
        <begin position="290"/>
        <end position="300"/>
    </location>
</feature>